<dbReference type="AlphaFoldDB" id="A0A5B9FYK7"/>
<evidence type="ECO:0000313" key="2">
    <source>
        <dbReference type="Proteomes" id="UP000321222"/>
    </source>
</evidence>
<name>A0A5B9FYK7_9FLAO</name>
<reference evidence="1 2" key="1">
    <citation type="submission" date="2019-08" db="EMBL/GenBank/DDBJ databases">
        <title>Flavobacterium alkalisoli sp. nov., isolated from rhizosphere soil of Suaeda salsa.</title>
        <authorList>
            <person name="Sun J.-Q."/>
            <person name="Xu L."/>
        </authorList>
    </citation>
    <scope>NUCLEOTIDE SEQUENCE [LARGE SCALE GENOMIC DNA]</scope>
    <source>
        <strain evidence="1 2">XS-5</strain>
    </source>
</reference>
<keyword evidence="2" id="KW-1185">Reference proteome</keyword>
<organism evidence="1 2">
    <name type="scientific">Flavobacterium alkalisoli</name>
    <dbReference type="NCBI Taxonomy" id="2602769"/>
    <lineage>
        <taxon>Bacteria</taxon>
        <taxon>Pseudomonadati</taxon>
        <taxon>Bacteroidota</taxon>
        <taxon>Flavobacteriia</taxon>
        <taxon>Flavobacteriales</taxon>
        <taxon>Flavobacteriaceae</taxon>
        <taxon>Flavobacterium</taxon>
    </lineage>
</organism>
<sequence length="264" mass="30322">MQKILLLLFSLLLVNCKEAKEEDLMTVGENTIAAESKETNGKEKEMVNVPKYIQPLQHNNKVLILKGELDIYNKNLKETGKAAGLYGLIVSTDSISKNRYDLTGDNDYCKLHNFVKVSHPHVKGWVYGKNVYEYDMSRETVFTVNDVQFKIIPTKNFKVGVSDDEGLTFCGSESPMVLYNSKFEKEEFIPIENKNDYYVSDYITYDSHDGWMDEIAKVSLKDDILLLDIFREYQEGSANIIFEIYLSKFGSHAIIKEVINHEPE</sequence>
<dbReference type="KEGG" id="fak:FUA48_16500"/>
<dbReference type="EMBL" id="CP042831">
    <property type="protein sequence ID" value="QEE51116.1"/>
    <property type="molecule type" value="Genomic_DNA"/>
</dbReference>
<proteinExistence type="predicted"/>
<dbReference type="RefSeq" id="WP_147584550.1">
    <property type="nucleotide sequence ID" value="NZ_CP042831.1"/>
</dbReference>
<evidence type="ECO:0000313" key="1">
    <source>
        <dbReference type="EMBL" id="QEE51116.1"/>
    </source>
</evidence>
<protein>
    <submittedName>
        <fullName evidence="1">Uncharacterized protein</fullName>
    </submittedName>
</protein>
<dbReference type="Proteomes" id="UP000321222">
    <property type="component" value="Chromosome"/>
</dbReference>
<accession>A0A5B9FYK7</accession>
<gene>
    <name evidence="1" type="ORF">FUA48_16500</name>
</gene>
<dbReference type="OrthoDB" id="1449199at2"/>